<dbReference type="InterPro" id="IPR012332">
    <property type="entry name" value="Autotransporter_pectin_lyase_C"/>
</dbReference>
<feature type="domain" description="Autotransporter" evidence="2">
    <location>
        <begin position="538"/>
        <end position="806"/>
    </location>
</feature>
<gene>
    <name evidence="3" type="ORF">GCM10017655_32710</name>
</gene>
<dbReference type="InterPro" id="IPR006315">
    <property type="entry name" value="OM_autotransptr_brl_dom"/>
</dbReference>
<dbReference type="PRINTS" id="PR01484">
    <property type="entry name" value="PRTACTNFAMLY"/>
</dbReference>
<dbReference type="EMBL" id="BSFN01000009">
    <property type="protein sequence ID" value="GLK90209.1"/>
    <property type="molecule type" value="Genomic_DNA"/>
</dbReference>
<dbReference type="GO" id="GO:0019867">
    <property type="term" value="C:outer membrane"/>
    <property type="evidence" value="ECO:0007669"/>
    <property type="project" value="InterPro"/>
</dbReference>
<dbReference type="InterPro" id="IPR005546">
    <property type="entry name" value="Autotransporte_beta"/>
</dbReference>
<accession>A0A9W6K8V3</accession>
<keyword evidence="1" id="KW-0732">Signal</keyword>
<evidence type="ECO:0000256" key="1">
    <source>
        <dbReference type="ARBA" id="ARBA00022729"/>
    </source>
</evidence>
<dbReference type="Pfam" id="PF03797">
    <property type="entry name" value="Autotransporter"/>
    <property type="match status" value="1"/>
</dbReference>
<evidence type="ECO:0000313" key="3">
    <source>
        <dbReference type="EMBL" id="GLK90209.1"/>
    </source>
</evidence>
<dbReference type="PANTHER" id="PTHR35037:SF7">
    <property type="entry name" value="AUTOTRANSPORTER"/>
    <property type="match status" value="1"/>
</dbReference>
<evidence type="ECO:0000259" key="2">
    <source>
        <dbReference type="PROSITE" id="PS51208"/>
    </source>
</evidence>
<dbReference type="NCBIfam" id="TIGR01414">
    <property type="entry name" value="autotrans_barl"/>
    <property type="match status" value="1"/>
</dbReference>
<keyword evidence="4" id="KW-1185">Reference proteome</keyword>
<dbReference type="PROSITE" id="PS51208">
    <property type="entry name" value="AUTOTRANSPORTER"/>
    <property type="match status" value="1"/>
</dbReference>
<dbReference type="InterPro" id="IPR036709">
    <property type="entry name" value="Autotransporte_beta_dom_sf"/>
</dbReference>
<dbReference type="InterPro" id="IPR003991">
    <property type="entry name" value="Pertactin_virulence_factor"/>
</dbReference>
<organism evidence="3 4">
    <name type="scientific">Pseudomonas turukhanskensis</name>
    <dbReference type="NCBI Taxonomy" id="1806536"/>
    <lineage>
        <taxon>Bacteria</taxon>
        <taxon>Pseudomonadati</taxon>
        <taxon>Pseudomonadota</taxon>
        <taxon>Gammaproteobacteria</taxon>
        <taxon>Pseudomonadales</taxon>
        <taxon>Pseudomonadaceae</taxon>
        <taxon>Pseudomonas</taxon>
    </lineage>
</organism>
<sequence length="806" mass="83463">MGYGVNAQLGGSVELNNVSISTIAADGIGARITDGGSLEFGATHIWTLGREAHGLLLMGLNATQRATAEVSDSTITTRGDASIGINVNRHATAQVINTQITTTGNNSGGVWLPGETNDATLRQVRITTSGNNSVGVSSQGGTAILSNIAISTAGTQSHGLYASGSTARMDATNINISLDKIGAGVFAIDNSVINLDTGSVTTREGGIGLYAARGGNISAADFLINAEGDGGRALVAANGATLTLGRVHASANGVSGAALQSIAGASTQLNNVSMEDGSLTATKGSAIAVLGGQLDLSLKNVTVTGQQVLDVNQSATGVAHGNVNVTAQNSLLVGDVRVAGASSGDTRLQLDRSVLTGAVQGLDQLDLLNSQWNMTADSRLVGLNNQGTVAFETGAGFKTLTLEGDLTGGGTFVMNTDLAGLRGDLLHILGTTQGNHTLAVADSGKEPAKADEKLMLVNGNGGDGRFALAGRPHVDAGAFRYTLEQQGDDWFLRNTSLRPGPDNISDGSNAALGSQAAAATLWAAEMNALVKRLGELRMGNDKGGVWTRGIGKTYKIDNGYGRGFEQSVRGMEVGADSGIDRQGGTLYLGGMVGMATSSQNFGDGGSGEIDSQLLGIYSTWMDDSGYYIDAVGKYNRFSNQVKTLTNTGERVKGSYKTRGLGADVEVGKHIALQDAWFVEPQLELTYTYTHGANYTASNGLAVRTQAADSLQTRLGGLLGKSLTLDNGMAAQPYVKASYVQEFEGASTVKVNGRKLRNQVADSRAEIGLGGVLQVSAKTKVSLDVQHTKGEQMEEPWAVNMGVRYLW</sequence>
<dbReference type="Gene3D" id="2.40.128.130">
    <property type="entry name" value="Autotransporter beta-domain"/>
    <property type="match status" value="1"/>
</dbReference>
<dbReference type="Proteomes" id="UP001143328">
    <property type="component" value="Unassembled WGS sequence"/>
</dbReference>
<reference evidence="3" key="1">
    <citation type="journal article" date="2014" name="Int. J. Syst. Evol. Microbiol.">
        <title>Complete genome sequence of Corynebacterium casei LMG S-19264T (=DSM 44701T), isolated from a smear-ripened cheese.</title>
        <authorList>
            <consortium name="US DOE Joint Genome Institute (JGI-PGF)"/>
            <person name="Walter F."/>
            <person name="Albersmeier A."/>
            <person name="Kalinowski J."/>
            <person name="Ruckert C."/>
        </authorList>
    </citation>
    <scope>NUCLEOTIDE SEQUENCE</scope>
    <source>
        <strain evidence="3">VKM B-2935</strain>
    </source>
</reference>
<comment type="caution">
    <text evidence="3">The sequence shown here is derived from an EMBL/GenBank/DDBJ whole genome shotgun (WGS) entry which is preliminary data.</text>
</comment>
<dbReference type="Gene3D" id="2.160.20.20">
    <property type="match status" value="1"/>
</dbReference>
<dbReference type="SUPFAM" id="SSF51126">
    <property type="entry name" value="Pectin lyase-like"/>
    <property type="match status" value="1"/>
</dbReference>
<protein>
    <submittedName>
        <fullName evidence="3">Outer membrane autotransporter barrel domain-containing protein</fullName>
    </submittedName>
</protein>
<dbReference type="SUPFAM" id="SSF103515">
    <property type="entry name" value="Autotransporter"/>
    <property type="match status" value="1"/>
</dbReference>
<name>A0A9W6K8V3_9PSED</name>
<evidence type="ECO:0000313" key="4">
    <source>
        <dbReference type="Proteomes" id="UP001143328"/>
    </source>
</evidence>
<dbReference type="InterPro" id="IPR011050">
    <property type="entry name" value="Pectin_lyase_fold/virulence"/>
</dbReference>
<reference evidence="3" key="2">
    <citation type="submission" date="2023-01" db="EMBL/GenBank/DDBJ databases">
        <authorList>
            <person name="Sun Q."/>
            <person name="Evtushenko L."/>
        </authorList>
    </citation>
    <scope>NUCLEOTIDE SEQUENCE</scope>
    <source>
        <strain evidence="3">VKM B-2935</strain>
    </source>
</reference>
<dbReference type="InterPro" id="IPR004899">
    <property type="entry name" value="Pertactin_central"/>
</dbReference>
<dbReference type="Pfam" id="PF03212">
    <property type="entry name" value="Pertactin"/>
    <property type="match status" value="1"/>
</dbReference>
<dbReference type="SMART" id="SM00869">
    <property type="entry name" value="Autotransporter"/>
    <property type="match status" value="1"/>
</dbReference>
<dbReference type="PANTHER" id="PTHR35037">
    <property type="entry name" value="C-TERMINAL REGION OF AIDA-LIKE PROTEIN"/>
    <property type="match status" value="1"/>
</dbReference>
<proteinExistence type="predicted"/>
<dbReference type="AlphaFoldDB" id="A0A9W6K8V3"/>
<dbReference type="InterPro" id="IPR051551">
    <property type="entry name" value="Autotransporter_adhesion"/>
</dbReference>